<dbReference type="PANTHER" id="PTHR30413:SF8">
    <property type="entry name" value="TRANSPORT PERMEASE PROTEIN"/>
    <property type="match status" value="1"/>
</dbReference>
<evidence type="ECO:0000256" key="9">
    <source>
        <dbReference type="RuleBase" id="RU361157"/>
    </source>
</evidence>
<evidence type="ECO:0000256" key="6">
    <source>
        <dbReference type="ARBA" id="ARBA00022692"/>
    </source>
</evidence>
<evidence type="ECO:0000256" key="7">
    <source>
        <dbReference type="ARBA" id="ARBA00022989"/>
    </source>
</evidence>
<keyword evidence="12" id="KW-1185">Reference proteome</keyword>
<feature type="domain" description="ABC transmembrane type-2" evidence="10">
    <location>
        <begin position="31"/>
        <end position="254"/>
    </location>
</feature>
<keyword evidence="6 9" id="KW-0812">Transmembrane</keyword>
<reference evidence="11 12" key="1">
    <citation type="submission" date="2020-03" db="EMBL/GenBank/DDBJ databases">
        <title>Alteromonas ponticola sp. nov., isolated from seawater.</title>
        <authorList>
            <person name="Yoon J.-H."/>
            <person name="Kim Y.-O."/>
        </authorList>
    </citation>
    <scope>NUCLEOTIDE SEQUENCE [LARGE SCALE GENOMIC DNA]</scope>
    <source>
        <strain evidence="11 12">MYP5</strain>
    </source>
</reference>
<evidence type="ECO:0000313" key="12">
    <source>
        <dbReference type="Proteomes" id="UP000709336"/>
    </source>
</evidence>
<evidence type="ECO:0000256" key="3">
    <source>
        <dbReference type="ARBA" id="ARBA00022448"/>
    </source>
</evidence>
<evidence type="ECO:0000256" key="1">
    <source>
        <dbReference type="ARBA" id="ARBA00004429"/>
    </source>
</evidence>
<dbReference type="InterPro" id="IPR013525">
    <property type="entry name" value="ABC2_TM"/>
</dbReference>
<dbReference type="Proteomes" id="UP000709336">
    <property type="component" value="Unassembled WGS sequence"/>
</dbReference>
<keyword evidence="8 9" id="KW-0472">Membrane</keyword>
<dbReference type="InterPro" id="IPR047817">
    <property type="entry name" value="ABC2_TM_bact-type"/>
</dbReference>
<feature type="transmembrane region" description="Helical" evidence="9">
    <location>
        <begin position="62"/>
        <end position="85"/>
    </location>
</feature>
<comment type="subcellular location">
    <subcellularLocation>
        <location evidence="1 9">Cell inner membrane</location>
        <topology evidence="1 9">Multi-pass membrane protein</topology>
    </subcellularLocation>
</comment>
<feature type="transmembrane region" description="Helical" evidence="9">
    <location>
        <begin position="143"/>
        <end position="170"/>
    </location>
</feature>
<protein>
    <recommendedName>
        <fullName evidence="9">Transport permease protein</fullName>
    </recommendedName>
</protein>
<dbReference type="PRINTS" id="PR00164">
    <property type="entry name" value="ABC2TRNSPORT"/>
</dbReference>
<dbReference type="PANTHER" id="PTHR30413">
    <property type="entry name" value="INNER MEMBRANE TRANSPORT PERMEASE"/>
    <property type="match status" value="1"/>
</dbReference>
<evidence type="ECO:0000313" key="11">
    <source>
        <dbReference type="EMBL" id="NMH59743.1"/>
    </source>
</evidence>
<feature type="transmembrane region" description="Helical" evidence="9">
    <location>
        <begin position="182"/>
        <end position="203"/>
    </location>
</feature>
<sequence>MSSFSAQIRGWKTVIFALFLREWQSRFNDKLGLSWAFIEPALFILVLSFVRGKVSGGDVHSIPIFIFMLIGMIGIQSFLSSLNSVSTAIKKNKPLYAFRQVHPISAVITSAFLEFSIKTVVIVLLSLAVYLMEMPYSFDNPVLLIGVYLLLWIFSTSIALIFSIGAAYVPEIDKIKNFISRPMFFISCVFFSLQDIPTAYWHYFNWNPVVHFIELARYACFTSYGKAGVSLEYAAMCSLVSLFFSLSIYHLTWKTILSR</sequence>
<dbReference type="Pfam" id="PF01061">
    <property type="entry name" value="ABC2_membrane"/>
    <property type="match status" value="1"/>
</dbReference>
<keyword evidence="4 9" id="KW-1003">Cell membrane</keyword>
<proteinExistence type="inferred from homology"/>
<keyword evidence="3 9" id="KW-0813">Transport</keyword>
<organism evidence="11 12">
    <name type="scientific">Alteromonas ponticola</name>
    <dbReference type="NCBI Taxonomy" id="2720613"/>
    <lineage>
        <taxon>Bacteria</taxon>
        <taxon>Pseudomonadati</taxon>
        <taxon>Pseudomonadota</taxon>
        <taxon>Gammaproteobacteria</taxon>
        <taxon>Alteromonadales</taxon>
        <taxon>Alteromonadaceae</taxon>
        <taxon>Alteromonas/Salinimonas group</taxon>
        <taxon>Alteromonas</taxon>
    </lineage>
</organism>
<comment type="caution">
    <text evidence="11">The sequence shown here is derived from an EMBL/GenBank/DDBJ whole genome shotgun (WGS) entry which is preliminary data.</text>
</comment>
<dbReference type="RefSeq" id="WP_169210298.1">
    <property type="nucleotide sequence ID" value="NZ_JAATNW010000003.1"/>
</dbReference>
<dbReference type="PROSITE" id="PS51012">
    <property type="entry name" value="ABC_TM2"/>
    <property type="match status" value="1"/>
</dbReference>
<dbReference type="EMBL" id="JAATNW010000003">
    <property type="protein sequence ID" value="NMH59743.1"/>
    <property type="molecule type" value="Genomic_DNA"/>
</dbReference>
<gene>
    <name evidence="11" type="ORF">HCJ96_06920</name>
</gene>
<comment type="similarity">
    <text evidence="2 9">Belongs to the ABC-2 integral membrane protein family.</text>
</comment>
<keyword evidence="5" id="KW-0997">Cell inner membrane</keyword>
<evidence type="ECO:0000256" key="4">
    <source>
        <dbReference type="ARBA" id="ARBA00022475"/>
    </source>
</evidence>
<feature type="transmembrane region" description="Helical" evidence="9">
    <location>
        <begin position="31"/>
        <end position="50"/>
    </location>
</feature>
<name>A0ABX1R3A8_9ALTE</name>
<evidence type="ECO:0000259" key="10">
    <source>
        <dbReference type="PROSITE" id="PS51012"/>
    </source>
</evidence>
<feature type="transmembrane region" description="Helical" evidence="9">
    <location>
        <begin position="106"/>
        <end position="131"/>
    </location>
</feature>
<keyword evidence="7 9" id="KW-1133">Transmembrane helix</keyword>
<dbReference type="InterPro" id="IPR000412">
    <property type="entry name" value="ABC_2_transport"/>
</dbReference>
<evidence type="ECO:0000256" key="8">
    <source>
        <dbReference type="ARBA" id="ARBA00023136"/>
    </source>
</evidence>
<accession>A0ABX1R3A8</accession>
<evidence type="ECO:0000256" key="5">
    <source>
        <dbReference type="ARBA" id="ARBA00022519"/>
    </source>
</evidence>
<evidence type="ECO:0000256" key="2">
    <source>
        <dbReference type="ARBA" id="ARBA00007783"/>
    </source>
</evidence>
<feature type="transmembrane region" description="Helical" evidence="9">
    <location>
        <begin position="233"/>
        <end position="253"/>
    </location>
</feature>